<accession>A0A8X6NAZ5</accession>
<dbReference type="OrthoDB" id="8051532at2759"/>
<sequence length="141" mass="16374">MYHQILVASEDQNFQQIVWRESCDLPLQVVYSKLWHCFDSIFDDFCLKQIAMDCEIDISDIVPYEQWSRVQSKENSADLASRGVNPGDLANSTLWWYGPPSLFMNKNYWPQQSLGVCQSTCPLTTLLKNSEQRALRFIKSI</sequence>
<evidence type="ECO:0000313" key="1">
    <source>
        <dbReference type="EMBL" id="GFT04366.1"/>
    </source>
</evidence>
<reference evidence="1" key="1">
    <citation type="submission" date="2020-08" db="EMBL/GenBank/DDBJ databases">
        <title>Multicomponent nature underlies the extraordinary mechanical properties of spider dragline silk.</title>
        <authorList>
            <person name="Kono N."/>
            <person name="Nakamura H."/>
            <person name="Mori M."/>
            <person name="Yoshida Y."/>
            <person name="Ohtoshi R."/>
            <person name="Malay A.D."/>
            <person name="Moran D.A.P."/>
            <person name="Tomita M."/>
            <person name="Numata K."/>
            <person name="Arakawa K."/>
        </authorList>
    </citation>
    <scope>NUCLEOTIDE SEQUENCE</scope>
</reference>
<organism evidence="1 2">
    <name type="scientific">Nephila pilipes</name>
    <name type="common">Giant wood spider</name>
    <name type="synonym">Nephila maculata</name>
    <dbReference type="NCBI Taxonomy" id="299642"/>
    <lineage>
        <taxon>Eukaryota</taxon>
        <taxon>Metazoa</taxon>
        <taxon>Ecdysozoa</taxon>
        <taxon>Arthropoda</taxon>
        <taxon>Chelicerata</taxon>
        <taxon>Arachnida</taxon>
        <taxon>Araneae</taxon>
        <taxon>Araneomorphae</taxon>
        <taxon>Entelegynae</taxon>
        <taxon>Araneoidea</taxon>
        <taxon>Nephilidae</taxon>
        <taxon>Nephila</taxon>
    </lineage>
</organism>
<gene>
    <name evidence="1" type="ORF">NPIL_451641</name>
</gene>
<dbReference type="EMBL" id="BMAW01056117">
    <property type="protein sequence ID" value="GFT04366.1"/>
    <property type="molecule type" value="Genomic_DNA"/>
</dbReference>
<protein>
    <submittedName>
        <fullName evidence="1">Uncharacterized protein</fullName>
    </submittedName>
</protein>
<name>A0A8X6NAZ5_NEPPI</name>
<comment type="caution">
    <text evidence="1">The sequence shown here is derived from an EMBL/GenBank/DDBJ whole genome shotgun (WGS) entry which is preliminary data.</text>
</comment>
<dbReference type="Proteomes" id="UP000887013">
    <property type="component" value="Unassembled WGS sequence"/>
</dbReference>
<keyword evidence="2" id="KW-1185">Reference proteome</keyword>
<evidence type="ECO:0000313" key="2">
    <source>
        <dbReference type="Proteomes" id="UP000887013"/>
    </source>
</evidence>
<dbReference type="AlphaFoldDB" id="A0A8X6NAZ5"/>
<proteinExistence type="predicted"/>